<evidence type="ECO:0000256" key="8">
    <source>
        <dbReference type="SAM" id="MobiDB-lite"/>
    </source>
</evidence>
<dbReference type="PANTHER" id="PTHR43270">
    <property type="entry name" value="BETA-ALA-HIS DIPEPTIDASE"/>
    <property type="match status" value="1"/>
</dbReference>
<dbReference type="STRING" id="36022.A0A061ARQ4"/>
<protein>
    <submittedName>
        <fullName evidence="10">CYFA0S01e20142g1_1</fullName>
    </submittedName>
    <submittedName>
        <fullName evidence="11">Putative di-and tripeptidase DUG2</fullName>
    </submittedName>
</protein>
<dbReference type="InterPro" id="IPR020472">
    <property type="entry name" value="WD40_PAC1"/>
</dbReference>
<dbReference type="GO" id="GO:0046872">
    <property type="term" value="F:metal ion binding"/>
    <property type="evidence" value="ECO:0007669"/>
    <property type="project" value="UniProtKB-KW"/>
</dbReference>
<dbReference type="OrthoDB" id="7832001at2759"/>
<feature type="repeat" description="WD" evidence="7">
    <location>
        <begin position="248"/>
        <end position="280"/>
    </location>
</feature>
<dbReference type="Gene3D" id="3.30.70.360">
    <property type="match status" value="1"/>
</dbReference>
<feature type="compositionally biased region" description="Polar residues" evidence="8">
    <location>
        <begin position="1"/>
        <end position="18"/>
    </location>
</feature>
<evidence type="ECO:0000313" key="11">
    <source>
        <dbReference type="EMBL" id="ONH64689.1"/>
    </source>
</evidence>
<dbReference type="VEuPathDB" id="FungiDB:BON22_5451"/>
<dbReference type="EMBL" id="LK052886">
    <property type="protein sequence ID" value="CDR38010.1"/>
    <property type="molecule type" value="Genomic_DNA"/>
</dbReference>
<comment type="similarity">
    <text evidence="1">Belongs to the peptidase M20A family.</text>
</comment>
<evidence type="ECO:0000256" key="3">
    <source>
        <dbReference type="ARBA" id="ARBA00022670"/>
    </source>
</evidence>
<dbReference type="EMBL" id="MPUK01000019">
    <property type="protein sequence ID" value="ONH64689.1"/>
    <property type="molecule type" value="Genomic_DNA"/>
</dbReference>
<dbReference type="PROSITE" id="PS00678">
    <property type="entry name" value="WD_REPEATS_1"/>
    <property type="match status" value="3"/>
</dbReference>
<dbReference type="GO" id="GO:0006508">
    <property type="term" value="P:proteolysis"/>
    <property type="evidence" value="ECO:0007669"/>
    <property type="project" value="UniProtKB-KW"/>
</dbReference>
<organism evidence="10">
    <name type="scientific">Cyberlindnera fabianii</name>
    <name type="common">Yeast</name>
    <name type="synonym">Hansenula fabianii</name>
    <dbReference type="NCBI Taxonomy" id="36022"/>
    <lineage>
        <taxon>Eukaryota</taxon>
        <taxon>Fungi</taxon>
        <taxon>Dikarya</taxon>
        <taxon>Ascomycota</taxon>
        <taxon>Saccharomycotina</taxon>
        <taxon>Saccharomycetes</taxon>
        <taxon>Phaffomycetales</taxon>
        <taxon>Phaffomycetaceae</taxon>
        <taxon>Cyberlindnera</taxon>
    </lineage>
</organism>
<dbReference type="Pfam" id="PF07687">
    <property type="entry name" value="M20_dimer"/>
    <property type="match status" value="1"/>
</dbReference>
<dbReference type="InterPro" id="IPR001680">
    <property type="entry name" value="WD40_rpt"/>
</dbReference>
<keyword evidence="4" id="KW-0479">Metal-binding</keyword>
<feature type="repeat" description="WD" evidence="7">
    <location>
        <begin position="387"/>
        <end position="413"/>
    </location>
</feature>
<dbReference type="OMA" id="HATVCVD"/>
<name>A0A061ARQ4_CYBFA</name>
<keyword evidence="3" id="KW-0645">Protease</keyword>
<dbReference type="GO" id="GO:0006751">
    <property type="term" value="P:glutathione catabolic process"/>
    <property type="evidence" value="ECO:0007669"/>
    <property type="project" value="InterPro"/>
</dbReference>
<dbReference type="PROSITE" id="PS50294">
    <property type="entry name" value="WD_REPEATS_REGION"/>
    <property type="match status" value="1"/>
</dbReference>
<dbReference type="GO" id="GO:0008233">
    <property type="term" value="F:peptidase activity"/>
    <property type="evidence" value="ECO:0007669"/>
    <property type="project" value="UniProtKB-KW"/>
</dbReference>
<dbReference type="Gene3D" id="2.130.10.10">
    <property type="entry name" value="YVTN repeat-like/Quinoprotein amine dehydrogenase"/>
    <property type="match status" value="2"/>
</dbReference>
<evidence type="ECO:0000256" key="4">
    <source>
        <dbReference type="ARBA" id="ARBA00022723"/>
    </source>
</evidence>
<reference evidence="11" key="3">
    <citation type="submission" date="2017-01" db="EMBL/GenBank/DDBJ databases">
        <authorList>
            <person name="Mah S.A."/>
            <person name="Swanson W.J."/>
            <person name="Moy G.W."/>
            <person name="Vacquier V.D."/>
        </authorList>
    </citation>
    <scope>NUCLEOTIDE SEQUENCE [LARGE SCALE GENOMIC DNA]</scope>
    <source>
        <strain evidence="11">65</strain>
    </source>
</reference>
<evidence type="ECO:0000259" key="9">
    <source>
        <dbReference type="Pfam" id="PF07687"/>
    </source>
</evidence>
<dbReference type="Pfam" id="PF01546">
    <property type="entry name" value="Peptidase_M20"/>
    <property type="match status" value="1"/>
</dbReference>
<dbReference type="Pfam" id="PF00400">
    <property type="entry name" value="WD40"/>
    <property type="match status" value="2"/>
</dbReference>
<dbReference type="AlphaFoldDB" id="A0A061ARQ4"/>
<evidence type="ECO:0000256" key="5">
    <source>
        <dbReference type="ARBA" id="ARBA00022737"/>
    </source>
</evidence>
<keyword evidence="12" id="KW-1185">Reference proteome</keyword>
<evidence type="ECO:0000256" key="1">
    <source>
        <dbReference type="ARBA" id="ARBA00006247"/>
    </source>
</evidence>
<feature type="compositionally biased region" description="Low complexity" evidence="8">
    <location>
        <begin position="40"/>
        <end position="63"/>
    </location>
</feature>
<dbReference type="PIRSF" id="PIRSF037237">
    <property type="entry name" value="Peptidase_WD_repeats_DUG2"/>
    <property type="match status" value="1"/>
</dbReference>
<evidence type="ECO:0000313" key="12">
    <source>
        <dbReference type="Proteomes" id="UP000189513"/>
    </source>
</evidence>
<proteinExistence type="inferred from homology"/>
<evidence type="ECO:0000256" key="2">
    <source>
        <dbReference type="ARBA" id="ARBA00022574"/>
    </source>
</evidence>
<keyword evidence="2 7" id="KW-0853">WD repeat</keyword>
<evidence type="ECO:0000256" key="6">
    <source>
        <dbReference type="ARBA" id="ARBA00022801"/>
    </source>
</evidence>
<dbReference type="InterPro" id="IPR017149">
    <property type="entry name" value="GSH_degradosome_Dug2"/>
</dbReference>
<reference evidence="10" key="1">
    <citation type="journal article" date="2014" name="Genome Announc.">
        <title>Genome sequence of the yeast Cyberlindnera fabianii (Hansenula fabianii).</title>
        <authorList>
            <person name="Freel K.C."/>
            <person name="Sarilar V."/>
            <person name="Neuveglise C."/>
            <person name="Devillers H."/>
            <person name="Friedrich A."/>
            <person name="Schacherer J."/>
        </authorList>
    </citation>
    <scope>NUCLEOTIDE SEQUENCE</scope>
    <source>
        <strain evidence="10">YJS4271</strain>
    </source>
</reference>
<dbReference type="InterPro" id="IPR011650">
    <property type="entry name" value="Peptidase_M20_dimer"/>
</dbReference>
<dbReference type="SUPFAM" id="SSF50978">
    <property type="entry name" value="WD40 repeat-like"/>
    <property type="match status" value="1"/>
</dbReference>
<feature type="domain" description="Peptidase M20 dimerisation" evidence="9">
    <location>
        <begin position="615"/>
        <end position="759"/>
    </location>
</feature>
<dbReference type="PROSITE" id="PS50082">
    <property type="entry name" value="WD_REPEATS_2"/>
    <property type="match status" value="3"/>
</dbReference>
<accession>A0A061ARQ4</accession>
<dbReference type="InterPro" id="IPR019775">
    <property type="entry name" value="WD40_repeat_CS"/>
</dbReference>
<feature type="region of interest" description="Disordered" evidence="8">
    <location>
        <begin position="1"/>
        <end position="66"/>
    </location>
</feature>
<dbReference type="Proteomes" id="UP000189513">
    <property type="component" value="Unassembled WGS sequence"/>
</dbReference>
<dbReference type="SMART" id="SM00320">
    <property type="entry name" value="WD40"/>
    <property type="match status" value="6"/>
</dbReference>
<dbReference type="PRINTS" id="PR00320">
    <property type="entry name" value="GPROTEINBRPT"/>
</dbReference>
<dbReference type="InterPro" id="IPR051458">
    <property type="entry name" value="Cyt/Met_Dipeptidase"/>
</dbReference>
<dbReference type="InterPro" id="IPR002933">
    <property type="entry name" value="Peptidase_M20"/>
</dbReference>
<dbReference type="InterPro" id="IPR015943">
    <property type="entry name" value="WD40/YVTN_repeat-like_dom_sf"/>
</dbReference>
<dbReference type="InterPro" id="IPR036322">
    <property type="entry name" value="WD40_repeat_dom_sf"/>
</dbReference>
<keyword evidence="5" id="KW-0677">Repeat</keyword>
<dbReference type="SUPFAM" id="SSF53187">
    <property type="entry name" value="Zn-dependent exopeptidases"/>
    <property type="match status" value="1"/>
</dbReference>
<dbReference type="PANTHER" id="PTHR43270:SF8">
    <property type="entry name" value="DI- AND TRIPEPTIDASE DUG2-RELATED"/>
    <property type="match status" value="1"/>
</dbReference>
<feature type="compositionally biased region" description="Polar residues" evidence="8">
    <location>
        <begin position="30"/>
        <end position="39"/>
    </location>
</feature>
<evidence type="ECO:0000313" key="10">
    <source>
        <dbReference type="EMBL" id="CDR38010.1"/>
    </source>
</evidence>
<feature type="repeat" description="WD" evidence="7">
    <location>
        <begin position="116"/>
        <end position="157"/>
    </location>
</feature>
<keyword evidence="6" id="KW-0378">Hydrolase</keyword>
<gene>
    <name evidence="11" type="ORF">BON22_5451</name>
    <name evidence="10" type="ORF">CYFA0S_01e20142g</name>
</gene>
<dbReference type="Gene3D" id="3.40.630.10">
    <property type="entry name" value="Zn peptidases"/>
    <property type="match status" value="1"/>
</dbReference>
<reference evidence="12" key="2">
    <citation type="journal article" date="2017" name="Genome Announc.">
        <title>Genome sequences of Cyberlindnera fabianii 65, Pichia kudriavzevii 129, and Saccharomyces cerevisiae 131 isolated from fermented masau fruits in Zimbabwe.</title>
        <authorList>
            <person name="van Rijswijck I.M.H."/>
            <person name="Derks M.F.L."/>
            <person name="Abee T."/>
            <person name="de Ridder D."/>
            <person name="Smid E.J."/>
        </authorList>
    </citation>
    <scope>NUCLEOTIDE SEQUENCE [LARGE SCALE GENOMIC DNA]</scope>
    <source>
        <strain evidence="12">65</strain>
    </source>
</reference>
<evidence type="ECO:0000256" key="7">
    <source>
        <dbReference type="PROSITE-ProRule" id="PRU00221"/>
    </source>
</evidence>
<sequence>MPSSNALEDNPISQTSRQLPLYTRIPSRRITPSPQQLTASEGSLSPGSSLPQSFSADTTFSTGSDDDSPPLLHRWHHNHSILSTAAFPTLGLLFCGTHDHQILVLDMVTFERRQTLTGHTGSVLCLTKSADEKYLFSGGSDSLVKVWDVTKMEQTHTIYSLVDIGDIFSIAWCDHNNTVYFGCQNASILFVKLDYITHKGNPDFLPSNRFDKFFDSKGPAGNVNLTPKRNQAVRHARLIEVPSANIFSFAHNGFVYSMDIYEKTHLVSGGGDGIVHIWDLAEGGLQLLKSLDNDDSVFSMAIYENFLYCGLPEGKLKLWDLKTFQQIMLLHAEDDKSDSLTIATTGYCVFKGSENGVTKWKFGTDSKATWATHKGLVLSTEIFEHGNTTYLVTGGSDSSVAIWNVTDLNHHKSTSSTHRRQSAVDLANESLLMDLSELVSFKTVSKKPENYIDDSRRCAHYLTNLFKKFGADSELLPVDNGNPIVYACFKGYKDTEDEELPRILWYGHYDVIEAGDSNAWDNNPFKMTASDGYLYGRGVSDNKGPVLAAIYAVTELLQKGELKSDIVFLIEGEEECGSFGFQNAISKFSNLIGNVDWILLSNSYWLDDATPCLNYGLRGVISATVEVSSDSPDRHSGVDGGAAREPTMDLVKLLSYLTGDDGKVAIPNFYDTLKPLSADEEKLYDAICSKADISIRKETLLAKWRSPSLTVHKIDVSGPGNNTVIPKSSKGFVSIRIVPDQTLECIKSTFIDYLTTKFAQLKSDNHLEVRIIHEAEPWLGDRGNAAYEILKNEIKKEWQTEPFYIREGGSIPSVRFLEKMLNAPAAQIPCGQSTDNAHLDNERLRVANLYALRNILKRSFLQLPKRRS</sequence>